<keyword evidence="4" id="KW-1185">Reference proteome</keyword>
<gene>
    <name evidence="3" type="primary">cutA</name>
    <name evidence="3" type="ORF">Pla100_12380</name>
</gene>
<dbReference type="Pfam" id="PF03091">
    <property type="entry name" value="CutA1"/>
    <property type="match status" value="1"/>
</dbReference>
<organism evidence="3 4">
    <name type="scientific">Neorhodopirellula pilleata</name>
    <dbReference type="NCBI Taxonomy" id="2714738"/>
    <lineage>
        <taxon>Bacteria</taxon>
        <taxon>Pseudomonadati</taxon>
        <taxon>Planctomycetota</taxon>
        <taxon>Planctomycetia</taxon>
        <taxon>Pirellulales</taxon>
        <taxon>Pirellulaceae</taxon>
        <taxon>Neorhodopirellula</taxon>
    </lineage>
</organism>
<evidence type="ECO:0000256" key="1">
    <source>
        <dbReference type="ARBA" id="ARBA00010169"/>
    </source>
</evidence>
<comment type="caution">
    <text evidence="3">The sequence shown here is derived from an EMBL/GenBank/DDBJ whole genome shotgun (WGS) entry which is preliminary data.</text>
</comment>
<reference evidence="3 4" key="1">
    <citation type="submission" date="2019-02" db="EMBL/GenBank/DDBJ databases">
        <title>Deep-cultivation of Planctomycetes and their phenomic and genomic characterization uncovers novel biology.</title>
        <authorList>
            <person name="Wiegand S."/>
            <person name="Jogler M."/>
            <person name="Boedeker C."/>
            <person name="Pinto D."/>
            <person name="Vollmers J."/>
            <person name="Rivas-Marin E."/>
            <person name="Kohn T."/>
            <person name="Peeters S.H."/>
            <person name="Heuer A."/>
            <person name="Rast P."/>
            <person name="Oberbeckmann S."/>
            <person name="Bunk B."/>
            <person name="Jeske O."/>
            <person name="Meyerdierks A."/>
            <person name="Storesund J.E."/>
            <person name="Kallscheuer N."/>
            <person name="Luecker S."/>
            <person name="Lage O.M."/>
            <person name="Pohl T."/>
            <person name="Merkel B.J."/>
            <person name="Hornburger P."/>
            <person name="Mueller R.-W."/>
            <person name="Bruemmer F."/>
            <person name="Labrenz M."/>
            <person name="Spormann A.M."/>
            <person name="Op Den Camp H."/>
            <person name="Overmann J."/>
            <person name="Amann R."/>
            <person name="Jetten M.S.M."/>
            <person name="Mascher T."/>
            <person name="Medema M.H."/>
            <person name="Devos D.P."/>
            <person name="Kaster A.-K."/>
            <person name="Ovreas L."/>
            <person name="Rohde M."/>
            <person name="Galperin M.Y."/>
            <person name="Jogler C."/>
        </authorList>
    </citation>
    <scope>NUCLEOTIDE SEQUENCE [LARGE SCALE GENOMIC DNA]</scope>
    <source>
        <strain evidence="3 4">Pla100</strain>
    </source>
</reference>
<evidence type="ECO:0000313" key="4">
    <source>
        <dbReference type="Proteomes" id="UP000316213"/>
    </source>
</evidence>
<dbReference type="Proteomes" id="UP000316213">
    <property type="component" value="Unassembled WGS sequence"/>
</dbReference>
<dbReference type="AlphaFoldDB" id="A0A5C6AN72"/>
<dbReference type="GO" id="GO:0005507">
    <property type="term" value="F:copper ion binding"/>
    <property type="evidence" value="ECO:0007669"/>
    <property type="project" value="TreeGrafter"/>
</dbReference>
<feature type="region of interest" description="Disordered" evidence="2">
    <location>
        <begin position="1"/>
        <end position="26"/>
    </location>
</feature>
<dbReference type="PANTHER" id="PTHR23419:SF8">
    <property type="entry name" value="FI09726P"/>
    <property type="match status" value="1"/>
</dbReference>
<dbReference type="PANTHER" id="PTHR23419">
    <property type="entry name" value="DIVALENT CATION TOLERANCE CUTA-RELATED"/>
    <property type="match status" value="1"/>
</dbReference>
<dbReference type="Gene3D" id="3.30.70.120">
    <property type="match status" value="1"/>
</dbReference>
<dbReference type="SUPFAM" id="SSF54913">
    <property type="entry name" value="GlnB-like"/>
    <property type="match status" value="1"/>
</dbReference>
<protein>
    <submittedName>
        <fullName evidence="3">Divalent-cation tolerance protein CutA</fullName>
    </submittedName>
</protein>
<sequence>MGCHQESLKMTQKSTSKDPSQVPNPGSLAIVWTTTADAEQAQSIAGELVQRRLAACVQTDGPIRSTYVWKEEMQVENEYRLAIKTTSEKVADVIDWLAQNHPYEEPEILVTPVTETSPGYLSWAAAQTS</sequence>
<dbReference type="GO" id="GO:0010038">
    <property type="term" value="P:response to metal ion"/>
    <property type="evidence" value="ECO:0007669"/>
    <property type="project" value="InterPro"/>
</dbReference>
<evidence type="ECO:0000256" key="2">
    <source>
        <dbReference type="SAM" id="MobiDB-lite"/>
    </source>
</evidence>
<dbReference type="EMBL" id="SJPM01000002">
    <property type="protein sequence ID" value="TWU01503.1"/>
    <property type="molecule type" value="Genomic_DNA"/>
</dbReference>
<feature type="compositionally biased region" description="Polar residues" evidence="2">
    <location>
        <begin position="8"/>
        <end position="24"/>
    </location>
</feature>
<name>A0A5C6AN72_9BACT</name>
<dbReference type="InterPro" id="IPR004323">
    <property type="entry name" value="Ion_tolerance_CutA"/>
</dbReference>
<evidence type="ECO:0000313" key="3">
    <source>
        <dbReference type="EMBL" id="TWU01503.1"/>
    </source>
</evidence>
<accession>A0A5C6AN72</accession>
<comment type="similarity">
    <text evidence="1">Belongs to the CutA family.</text>
</comment>
<dbReference type="InterPro" id="IPR011322">
    <property type="entry name" value="N-reg_PII-like_a/b"/>
</dbReference>
<proteinExistence type="inferred from homology"/>
<dbReference type="InterPro" id="IPR015867">
    <property type="entry name" value="N-reg_PII/ATP_PRibTrfase_C"/>
</dbReference>